<dbReference type="EMBL" id="NOUV01000010">
    <property type="protein sequence ID" value="PDX87368.1"/>
    <property type="molecule type" value="Genomic_DNA"/>
</dbReference>
<sequence length="197" mass="21607">MKTLAMLGLSVCILVGGAVSGVAEEPARKECKENEHEWKTFVEYREDCVPTDFTLDGKTFTLCPHCGKEGRKDPVQRLTKVKNTFSNFSNLEIYEGSLQDGPKIMTVAFYYQTCMNKVVCTKCGKVKSNTVVTDARVMDSDVTANIELPASAVQGYTLQQVHADGSKTPVQVSYSENGQKAFFQLNMAGGAQLLLLS</sequence>
<evidence type="ECO:0000313" key="2">
    <source>
        <dbReference type="Proteomes" id="UP000220904"/>
    </source>
</evidence>
<dbReference type="Proteomes" id="UP000220904">
    <property type="component" value="Unassembled WGS sequence"/>
</dbReference>
<name>A0A2A7B7T9_9FIRM</name>
<gene>
    <name evidence="1" type="ORF">CHR60_04685</name>
</gene>
<evidence type="ECO:0000313" key="1">
    <source>
        <dbReference type="EMBL" id="PDX87368.1"/>
    </source>
</evidence>
<accession>A0A2A7B7T9</accession>
<proteinExistence type="predicted"/>
<dbReference type="AlphaFoldDB" id="A0A2A7B7T9"/>
<dbReference type="OrthoDB" id="1861753at2"/>
<reference evidence="1 2" key="1">
    <citation type="journal article" date="2017" name="Front. Microbiol.">
        <title>New Insights into the Diversity of the Genus Faecalibacterium.</title>
        <authorList>
            <person name="Benevides L."/>
            <person name="Burman S."/>
            <person name="Martin R."/>
            <person name="Robert V."/>
            <person name="Thomas M."/>
            <person name="Miquel S."/>
            <person name="Chain F."/>
            <person name="Sokol H."/>
            <person name="Bermudez-Humaran L.G."/>
            <person name="Morrison M."/>
            <person name="Langella P."/>
            <person name="Azevedo V.A."/>
            <person name="Chatel J.M."/>
            <person name="Soares S."/>
        </authorList>
    </citation>
    <scope>NUCLEOTIDE SEQUENCE [LARGE SCALE GENOMIC DNA]</scope>
    <source>
        <strain evidence="1 2">AHMP21</strain>
    </source>
</reference>
<dbReference type="RefSeq" id="WP_097791947.1">
    <property type="nucleotide sequence ID" value="NZ_NOUV01000010.1"/>
</dbReference>
<protein>
    <submittedName>
        <fullName evidence="1">Uncharacterized protein</fullName>
    </submittedName>
</protein>
<comment type="caution">
    <text evidence="1">The sequence shown here is derived from an EMBL/GenBank/DDBJ whole genome shotgun (WGS) entry which is preliminary data.</text>
</comment>
<organism evidence="1 2">
    <name type="scientific">Faecalibacterium prausnitzii</name>
    <dbReference type="NCBI Taxonomy" id="853"/>
    <lineage>
        <taxon>Bacteria</taxon>
        <taxon>Bacillati</taxon>
        <taxon>Bacillota</taxon>
        <taxon>Clostridia</taxon>
        <taxon>Eubacteriales</taxon>
        <taxon>Oscillospiraceae</taxon>
        <taxon>Faecalibacterium</taxon>
    </lineage>
</organism>